<evidence type="ECO:0000256" key="1">
    <source>
        <dbReference type="SAM" id="MobiDB-lite"/>
    </source>
</evidence>
<evidence type="ECO:0000313" key="2">
    <source>
        <dbReference type="Proteomes" id="UP000887565"/>
    </source>
</evidence>
<feature type="region of interest" description="Disordered" evidence="1">
    <location>
        <begin position="79"/>
        <end position="108"/>
    </location>
</feature>
<name>A0A915JY26_ROMCU</name>
<dbReference type="WBParaSite" id="nRc.2.0.1.t30988-RA">
    <property type="protein sequence ID" value="nRc.2.0.1.t30988-RA"/>
    <property type="gene ID" value="nRc.2.0.1.g30988"/>
</dbReference>
<feature type="compositionally biased region" description="Polar residues" evidence="1">
    <location>
        <begin position="86"/>
        <end position="99"/>
    </location>
</feature>
<proteinExistence type="predicted"/>
<protein>
    <submittedName>
        <fullName evidence="3">Uncharacterized protein</fullName>
    </submittedName>
</protein>
<organism evidence="2 3">
    <name type="scientific">Romanomermis culicivorax</name>
    <name type="common">Nematode worm</name>
    <dbReference type="NCBI Taxonomy" id="13658"/>
    <lineage>
        <taxon>Eukaryota</taxon>
        <taxon>Metazoa</taxon>
        <taxon>Ecdysozoa</taxon>
        <taxon>Nematoda</taxon>
        <taxon>Enoplea</taxon>
        <taxon>Dorylaimia</taxon>
        <taxon>Mermithida</taxon>
        <taxon>Mermithoidea</taxon>
        <taxon>Mermithidae</taxon>
        <taxon>Romanomermis</taxon>
    </lineage>
</organism>
<dbReference type="AlphaFoldDB" id="A0A915JY26"/>
<sequence>MEESTSNSKVTTIDKVDVFSQFKQNNVTGATASQLCEKFDSILCRKRYHRLKSLIQHDPLAGQLIDDLLTILEEGQLPSRDEISSKHNQTSERSLTSGQKEMPPHRPTKVVQSGIGVVANDEELLKLVSLKHVTNDAAALDHEDRKNLGAASRTASLFTATSNLSKMDGGRPIKYWRQILRTENVDKQENKDNGQKHIPTTISFEMKKFYDKVIGTQDIYPRVDGEFQ</sequence>
<reference evidence="3" key="1">
    <citation type="submission" date="2022-11" db="UniProtKB">
        <authorList>
            <consortium name="WormBaseParasite"/>
        </authorList>
    </citation>
    <scope>IDENTIFICATION</scope>
</reference>
<dbReference type="Proteomes" id="UP000887565">
    <property type="component" value="Unplaced"/>
</dbReference>
<evidence type="ECO:0000313" key="3">
    <source>
        <dbReference type="WBParaSite" id="nRc.2.0.1.t30988-RA"/>
    </source>
</evidence>
<keyword evidence="2" id="KW-1185">Reference proteome</keyword>
<accession>A0A915JY26</accession>